<feature type="transmembrane region" description="Helical" evidence="1">
    <location>
        <begin position="308"/>
        <end position="327"/>
    </location>
</feature>
<organism evidence="2">
    <name type="scientific">viral metagenome</name>
    <dbReference type="NCBI Taxonomy" id="1070528"/>
    <lineage>
        <taxon>unclassified sequences</taxon>
        <taxon>metagenomes</taxon>
        <taxon>organismal metagenomes</taxon>
    </lineage>
</organism>
<evidence type="ECO:0000313" key="2">
    <source>
        <dbReference type="EMBL" id="QHT84525.1"/>
    </source>
</evidence>
<sequence length="333" mass="36427">MDPTSMAAVVGITMLIGATQKDTTSLEVKNIINNFVSQTEKQVVNLVTQSVADITHTVVQQQVSKLSNNIDSQNNIDLADVIIVGGSFTLEQQNNLKSTVTAIFNIVQSNEIITQLTNQIKNNIQMSLSQNADLANQVAATSSLLKSQKDSGEFNKMVSETKNILNSVANNLSSNTSRTTIKNNLSTKIILDSDTRASISDYIGIKINQNISQSTLNNCVQSNNAFNQINLNKILVQDTESSFEIIQENILVSFYRCIVSSFMKTQQLVDLSNDILTDASISASQGAQVKNEASAVNDKKDITENTSWLDSFGSMIAIIIIIILIYGTRQFTK</sequence>
<dbReference type="EMBL" id="MN740019">
    <property type="protein sequence ID" value="QHT84525.1"/>
    <property type="molecule type" value="Genomic_DNA"/>
</dbReference>
<protein>
    <submittedName>
        <fullName evidence="2">Uncharacterized protein</fullName>
    </submittedName>
</protein>
<accession>A0A6C0HWI1</accession>
<name>A0A6C0HWI1_9ZZZZ</name>
<keyword evidence="1" id="KW-0812">Transmembrane</keyword>
<dbReference type="AlphaFoldDB" id="A0A6C0HWI1"/>
<reference evidence="2" key="1">
    <citation type="journal article" date="2020" name="Nature">
        <title>Giant virus diversity and host interactions through global metagenomics.</title>
        <authorList>
            <person name="Schulz F."/>
            <person name="Roux S."/>
            <person name="Paez-Espino D."/>
            <person name="Jungbluth S."/>
            <person name="Walsh D.A."/>
            <person name="Denef V.J."/>
            <person name="McMahon K.D."/>
            <person name="Konstantinidis K.T."/>
            <person name="Eloe-Fadrosh E.A."/>
            <person name="Kyrpides N.C."/>
            <person name="Woyke T."/>
        </authorList>
    </citation>
    <scope>NUCLEOTIDE SEQUENCE</scope>
    <source>
        <strain evidence="2">GVMAG-M-3300023184-177</strain>
    </source>
</reference>
<keyword evidence="1" id="KW-0472">Membrane</keyword>
<evidence type="ECO:0000256" key="1">
    <source>
        <dbReference type="SAM" id="Phobius"/>
    </source>
</evidence>
<keyword evidence="1" id="KW-1133">Transmembrane helix</keyword>
<proteinExistence type="predicted"/>